<dbReference type="STRING" id="693986.MOC_5514"/>
<keyword evidence="1" id="KW-1133">Transmembrane helix</keyword>
<dbReference type="eggNOG" id="COG3224">
    <property type="taxonomic scope" value="Bacteria"/>
</dbReference>
<dbReference type="KEGG" id="mor:MOC_5514"/>
<protein>
    <submittedName>
        <fullName evidence="2">Antibiotic biosynthesis monooxygenase</fullName>
    </submittedName>
</protein>
<dbReference type="GO" id="GO:0004497">
    <property type="term" value="F:monooxygenase activity"/>
    <property type="evidence" value="ECO:0007669"/>
    <property type="project" value="UniProtKB-KW"/>
</dbReference>
<evidence type="ECO:0000256" key="1">
    <source>
        <dbReference type="SAM" id="Phobius"/>
    </source>
</evidence>
<dbReference type="RefSeq" id="WP_043760000.1">
    <property type="nucleotide sequence ID" value="NZ_CP003811.1"/>
</dbReference>
<dbReference type="InterPro" id="IPR011008">
    <property type="entry name" value="Dimeric_a/b-barrel"/>
</dbReference>
<gene>
    <name evidence="2" type="ORF">MOC_5514</name>
</gene>
<dbReference type="EMBL" id="CP003811">
    <property type="protein sequence ID" value="AIQ93269.1"/>
    <property type="molecule type" value="Genomic_DNA"/>
</dbReference>
<dbReference type="InterPro" id="IPR038762">
    <property type="entry name" value="ABM_predict"/>
</dbReference>
<dbReference type="PANTHER" id="PTHR40057:SF1">
    <property type="entry name" value="SLR1162 PROTEIN"/>
    <property type="match status" value="1"/>
</dbReference>
<dbReference type="Proteomes" id="UP000029492">
    <property type="component" value="Chromosome"/>
</dbReference>
<dbReference type="PANTHER" id="PTHR40057">
    <property type="entry name" value="SLR1162 PROTEIN"/>
    <property type="match status" value="1"/>
</dbReference>
<feature type="transmembrane region" description="Helical" evidence="1">
    <location>
        <begin position="295"/>
        <end position="315"/>
    </location>
</feature>
<keyword evidence="1" id="KW-0812">Transmembrane</keyword>
<dbReference type="HOGENOM" id="CLU_075307_1_0_5"/>
<keyword evidence="2" id="KW-0503">Monooxygenase</keyword>
<proteinExistence type="predicted"/>
<evidence type="ECO:0000313" key="2">
    <source>
        <dbReference type="EMBL" id="AIQ93269.1"/>
    </source>
</evidence>
<dbReference type="GeneID" id="96602448"/>
<feature type="transmembrane region" description="Helical" evidence="1">
    <location>
        <begin position="253"/>
        <end position="274"/>
    </location>
</feature>
<keyword evidence="3" id="KW-1185">Reference proteome</keyword>
<name>A0A089QF96_9HYPH</name>
<reference evidence="2 3" key="1">
    <citation type="journal article" date="2014" name="PLoS ONE">
        <title>Genome Information of Methylobacterium oryzae, a Plant-Probiotic Methylotroph in the Phyllosphere.</title>
        <authorList>
            <person name="Kwak M.J."/>
            <person name="Jeong H."/>
            <person name="Madhaiyan M."/>
            <person name="Lee Y."/>
            <person name="Sa T.M."/>
            <person name="Oh T.K."/>
            <person name="Kim J.F."/>
        </authorList>
    </citation>
    <scope>NUCLEOTIDE SEQUENCE [LARGE SCALE GENOMIC DNA]</scope>
    <source>
        <strain evidence="2 3">CBMB20</strain>
    </source>
</reference>
<dbReference type="Gene3D" id="3.30.70.100">
    <property type="match status" value="2"/>
</dbReference>
<accession>A0A089QF96</accession>
<sequence>MSGASTSVTIVTQTTIRPESADAFARWQSDTHAVVATFPGFIEQQLIPPRPPLQVDWVILQRFSGLEQARAWLASPERQARIEGATPMLVGRDDVHIVKDDASAARTSPVSAVISTRVKPGLEAAYLKWEQKIAAAQSKAPGMQGYRFEPAVPGVQEDYVAILRFDGEANLQTWMDSPERRALVAEAAPLTAEFHTRTVQSGFEQWFRTVAPAGGPAPAAWKMNMIVVLTLYPTVFLWGVLVGTPILSGMLKLDFPVALFIGNVFSVLLTAQMVPWTARRLGWWLSPAPGRRARANLQGAALLIAAYAIMILAFWKLS</sequence>
<keyword evidence="1" id="KW-0472">Membrane</keyword>
<dbReference type="AlphaFoldDB" id="A0A089QF96"/>
<keyword evidence="2" id="KW-0560">Oxidoreductase</keyword>
<feature type="transmembrane region" description="Helical" evidence="1">
    <location>
        <begin position="226"/>
        <end position="247"/>
    </location>
</feature>
<dbReference type="SUPFAM" id="SSF54909">
    <property type="entry name" value="Dimeric alpha+beta barrel"/>
    <property type="match status" value="2"/>
</dbReference>
<organism evidence="2 3">
    <name type="scientific">Methylobacterium oryzae CBMB20</name>
    <dbReference type="NCBI Taxonomy" id="693986"/>
    <lineage>
        <taxon>Bacteria</taxon>
        <taxon>Pseudomonadati</taxon>
        <taxon>Pseudomonadota</taxon>
        <taxon>Alphaproteobacteria</taxon>
        <taxon>Hyphomicrobiales</taxon>
        <taxon>Methylobacteriaceae</taxon>
        <taxon>Methylobacterium</taxon>
    </lineage>
</organism>
<evidence type="ECO:0000313" key="3">
    <source>
        <dbReference type="Proteomes" id="UP000029492"/>
    </source>
</evidence>